<feature type="transmembrane region" description="Helical" evidence="1">
    <location>
        <begin position="67"/>
        <end position="89"/>
    </location>
</feature>
<dbReference type="Pfam" id="PF02517">
    <property type="entry name" value="Rce1-like"/>
    <property type="match status" value="1"/>
</dbReference>
<dbReference type="EMBL" id="JAFBBK010000001">
    <property type="protein sequence ID" value="MBM7416763.1"/>
    <property type="molecule type" value="Genomic_DNA"/>
</dbReference>
<dbReference type="Proteomes" id="UP000703038">
    <property type="component" value="Unassembled WGS sequence"/>
</dbReference>
<keyword evidence="4" id="KW-1185">Reference proteome</keyword>
<feature type="transmembrane region" description="Helical" evidence="1">
    <location>
        <begin position="198"/>
        <end position="221"/>
    </location>
</feature>
<accession>A0ABS2KXV3</accession>
<keyword evidence="3" id="KW-0378">Hydrolase</keyword>
<organism evidence="3 4">
    <name type="scientific">Rhodococcoides corynebacterioides</name>
    <dbReference type="NCBI Taxonomy" id="53972"/>
    <lineage>
        <taxon>Bacteria</taxon>
        <taxon>Bacillati</taxon>
        <taxon>Actinomycetota</taxon>
        <taxon>Actinomycetes</taxon>
        <taxon>Mycobacteriales</taxon>
        <taxon>Nocardiaceae</taxon>
        <taxon>Rhodococcoides</taxon>
    </lineage>
</organism>
<dbReference type="GO" id="GO:0006508">
    <property type="term" value="P:proteolysis"/>
    <property type="evidence" value="ECO:0007669"/>
    <property type="project" value="UniProtKB-KW"/>
</dbReference>
<dbReference type="InterPro" id="IPR003675">
    <property type="entry name" value="Rce1/LyrA-like_dom"/>
</dbReference>
<dbReference type="RefSeq" id="WP_307806055.1">
    <property type="nucleotide sequence ID" value="NZ_JAFBBK010000001.1"/>
</dbReference>
<reference evidence="3 4" key="1">
    <citation type="submission" date="2021-01" db="EMBL/GenBank/DDBJ databases">
        <title>Genomics of switchgrass bacterial isolates.</title>
        <authorList>
            <person name="Shade A."/>
        </authorList>
    </citation>
    <scope>NUCLEOTIDE SEQUENCE [LARGE SCALE GENOMIC DNA]</scope>
    <source>
        <strain evidence="3 4">PvP111</strain>
    </source>
</reference>
<name>A0ABS2KXV3_9NOCA</name>
<feature type="transmembrane region" description="Helical" evidence="1">
    <location>
        <begin position="109"/>
        <end position="133"/>
    </location>
</feature>
<keyword evidence="1" id="KW-0472">Membrane</keyword>
<proteinExistence type="predicted"/>
<evidence type="ECO:0000256" key="1">
    <source>
        <dbReference type="SAM" id="Phobius"/>
    </source>
</evidence>
<evidence type="ECO:0000259" key="2">
    <source>
        <dbReference type="Pfam" id="PF02517"/>
    </source>
</evidence>
<keyword evidence="1" id="KW-0812">Transmembrane</keyword>
<comment type="caution">
    <text evidence="3">The sequence shown here is derived from an EMBL/GenBank/DDBJ whole genome shotgun (WGS) entry which is preliminary data.</text>
</comment>
<feature type="transmembrane region" description="Helical" evidence="1">
    <location>
        <begin position="20"/>
        <end position="39"/>
    </location>
</feature>
<sequence>MHPEKTPTAESPRSIRIEIVVVLLFTFGLSGLSSILSLVESALEQGALSDQTVAINVPQSTLGPIDFLRQLIGVVRLCAWGALGLYLLWRSGIGPRAIGFARPRLRPHVLHGVGLAAIIGIPGLLFYLVAVALNLNVTVLPSTLNDVWWRPVTLTLSAVANSVAEEVLVVAWLISRLRALGWTDNRSLLASAVLRGSYHLYQGFGAGVGNLVMGLIFGRYFQRTGRLWPLVIAHALIDIVAFVGFAALRDHVSWLPG</sequence>
<dbReference type="GO" id="GO:0008233">
    <property type="term" value="F:peptidase activity"/>
    <property type="evidence" value="ECO:0007669"/>
    <property type="project" value="UniProtKB-KW"/>
</dbReference>
<keyword evidence="3" id="KW-0645">Protease</keyword>
<evidence type="ECO:0000313" key="3">
    <source>
        <dbReference type="EMBL" id="MBM7416763.1"/>
    </source>
</evidence>
<evidence type="ECO:0000313" key="4">
    <source>
        <dbReference type="Proteomes" id="UP000703038"/>
    </source>
</evidence>
<feature type="transmembrane region" description="Helical" evidence="1">
    <location>
        <begin position="227"/>
        <end position="248"/>
    </location>
</feature>
<gene>
    <name evidence="3" type="ORF">JOE42_003496</name>
</gene>
<keyword evidence="1" id="KW-1133">Transmembrane helix</keyword>
<feature type="domain" description="CAAX prenyl protease 2/Lysostaphin resistance protein A-like" evidence="2">
    <location>
        <begin position="149"/>
        <end position="239"/>
    </location>
</feature>
<protein>
    <submittedName>
        <fullName evidence="3">Membrane protease YdiL (CAAX protease family)</fullName>
    </submittedName>
</protein>